<dbReference type="InterPro" id="IPR001763">
    <property type="entry name" value="Rhodanese-like_dom"/>
</dbReference>
<dbReference type="SMART" id="SM00450">
    <property type="entry name" value="RHOD"/>
    <property type="match status" value="1"/>
</dbReference>
<accession>A0A2A2G9F0</accession>
<dbReference type="AlphaFoldDB" id="A0A2A2G9F0"/>
<comment type="caution">
    <text evidence="2">The sequence shown here is derived from an EMBL/GenBank/DDBJ whole genome shotgun (WGS) entry which is preliminary data.</text>
</comment>
<evidence type="ECO:0000259" key="1">
    <source>
        <dbReference type="PROSITE" id="PS50206"/>
    </source>
</evidence>
<dbReference type="CDD" id="cd00158">
    <property type="entry name" value="RHOD"/>
    <property type="match status" value="1"/>
</dbReference>
<dbReference type="OrthoDB" id="9808735at2"/>
<organism evidence="2 3">
    <name type="scientific">Fodinibius salipaludis</name>
    <dbReference type="NCBI Taxonomy" id="2032627"/>
    <lineage>
        <taxon>Bacteria</taxon>
        <taxon>Pseudomonadati</taxon>
        <taxon>Balneolota</taxon>
        <taxon>Balneolia</taxon>
        <taxon>Balneolales</taxon>
        <taxon>Balneolaceae</taxon>
        <taxon>Fodinibius</taxon>
    </lineage>
</organism>
<dbReference type="SUPFAM" id="SSF52821">
    <property type="entry name" value="Rhodanese/Cell cycle control phosphatase"/>
    <property type="match status" value="1"/>
</dbReference>
<feature type="domain" description="Rhodanese" evidence="1">
    <location>
        <begin position="34"/>
        <end position="124"/>
    </location>
</feature>
<dbReference type="PROSITE" id="PS50206">
    <property type="entry name" value="RHODANESE_3"/>
    <property type="match status" value="1"/>
</dbReference>
<dbReference type="Pfam" id="PF00581">
    <property type="entry name" value="Rhodanese"/>
    <property type="match status" value="1"/>
</dbReference>
<evidence type="ECO:0000313" key="2">
    <source>
        <dbReference type="EMBL" id="PAU94211.1"/>
    </source>
</evidence>
<dbReference type="PANTHER" id="PTHR44086:SF13">
    <property type="entry name" value="THIOSULFATE SULFURTRANSFERASE PSPE"/>
    <property type="match status" value="1"/>
</dbReference>
<sequence>MGKHHSDRFVTLVDDAKTRIEEITPEEVRQKQKAGDDFVLLDVREQDEWEDAHIAGAEYLGRGILERDIEEEYPDAEEEIVLYCGGGYRSALAADNLQKMGYQNVKSLAGGFRSWTEAGYPIKKET</sequence>
<dbReference type="RefSeq" id="WP_095606342.1">
    <property type="nucleotide sequence ID" value="NZ_NSKE01000005.1"/>
</dbReference>
<protein>
    <submittedName>
        <fullName evidence="2">Sulfurtransferase</fullName>
    </submittedName>
</protein>
<keyword evidence="3" id="KW-1185">Reference proteome</keyword>
<gene>
    <name evidence="2" type="ORF">CK503_08335</name>
</gene>
<proteinExistence type="predicted"/>
<evidence type="ECO:0000313" key="3">
    <source>
        <dbReference type="Proteomes" id="UP000218831"/>
    </source>
</evidence>
<dbReference type="GO" id="GO:0004792">
    <property type="term" value="F:thiosulfate-cyanide sulfurtransferase activity"/>
    <property type="evidence" value="ECO:0007669"/>
    <property type="project" value="TreeGrafter"/>
</dbReference>
<dbReference type="Gene3D" id="3.40.250.10">
    <property type="entry name" value="Rhodanese-like domain"/>
    <property type="match status" value="1"/>
</dbReference>
<dbReference type="Proteomes" id="UP000218831">
    <property type="component" value="Unassembled WGS sequence"/>
</dbReference>
<dbReference type="InterPro" id="IPR036873">
    <property type="entry name" value="Rhodanese-like_dom_sf"/>
</dbReference>
<name>A0A2A2G9F0_9BACT</name>
<dbReference type="EMBL" id="NSKE01000005">
    <property type="protein sequence ID" value="PAU94211.1"/>
    <property type="molecule type" value="Genomic_DNA"/>
</dbReference>
<reference evidence="2 3" key="1">
    <citation type="submission" date="2017-08" db="EMBL/GenBank/DDBJ databases">
        <title>Aliifodinibius alkalisoli sp. nov., isolated from saline alkaline soil.</title>
        <authorList>
            <person name="Liu D."/>
            <person name="Zhang G."/>
        </authorList>
    </citation>
    <scope>NUCLEOTIDE SEQUENCE [LARGE SCALE GENOMIC DNA]</scope>
    <source>
        <strain evidence="2 3">WN023</strain>
    </source>
</reference>
<keyword evidence="2" id="KW-0808">Transferase</keyword>
<dbReference type="PANTHER" id="PTHR44086">
    <property type="entry name" value="THIOSULFATE SULFURTRANSFERASE RDL2, MITOCHONDRIAL-RELATED"/>
    <property type="match status" value="1"/>
</dbReference>